<dbReference type="EMBL" id="KI392664">
    <property type="protein sequence ID" value="ERN11940.1"/>
    <property type="molecule type" value="Genomic_DNA"/>
</dbReference>
<dbReference type="Proteomes" id="UP000017836">
    <property type="component" value="Unassembled WGS sequence"/>
</dbReference>
<feature type="compositionally biased region" description="Basic and acidic residues" evidence="1">
    <location>
        <begin position="30"/>
        <end position="46"/>
    </location>
</feature>
<feature type="compositionally biased region" description="Basic and acidic residues" evidence="1">
    <location>
        <begin position="9"/>
        <end position="20"/>
    </location>
</feature>
<accession>W1PX16</accession>
<organism evidence="2 3">
    <name type="scientific">Amborella trichopoda</name>
    <dbReference type="NCBI Taxonomy" id="13333"/>
    <lineage>
        <taxon>Eukaryota</taxon>
        <taxon>Viridiplantae</taxon>
        <taxon>Streptophyta</taxon>
        <taxon>Embryophyta</taxon>
        <taxon>Tracheophyta</taxon>
        <taxon>Spermatophyta</taxon>
        <taxon>Magnoliopsida</taxon>
        <taxon>Amborellales</taxon>
        <taxon>Amborellaceae</taxon>
        <taxon>Amborella</taxon>
    </lineage>
</organism>
<keyword evidence="3" id="KW-1185">Reference proteome</keyword>
<dbReference type="AlphaFoldDB" id="W1PX16"/>
<sequence>MQSNALSEKSPKQQHSEKQSTRQRSKQKGTKIEEHQTVLQSRKEQYTKGLHRAATMRLG</sequence>
<evidence type="ECO:0000256" key="1">
    <source>
        <dbReference type="SAM" id="MobiDB-lite"/>
    </source>
</evidence>
<evidence type="ECO:0000313" key="3">
    <source>
        <dbReference type="Proteomes" id="UP000017836"/>
    </source>
</evidence>
<feature type="region of interest" description="Disordered" evidence="1">
    <location>
        <begin position="1"/>
        <end position="59"/>
    </location>
</feature>
<name>W1PX16_AMBTC</name>
<dbReference type="HOGENOM" id="CLU_2963896_0_0_1"/>
<dbReference type="Gramene" id="ERN11940">
    <property type="protein sequence ID" value="ERN11940"/>
    <property type="gene ID" value="AMTR_s00020p00250210"/>
</dbReference>
<protein>
    <submittedName>
        <fullName evidence="2">Uncharacterized protein</fullName>
    </submittedName>
</protein>
<reference evidence="3" key="1">
    <citation type="journal article" date="2013" name="Science">
        <title>The Amborella genome and the evolution of flowering plants.</title>
        <authorList>
            <consortium name="Amborella Genome Project"/>
        </authorList>
    </citation>
    <scope>NUCLEOTIDE SEQUENCE [LARGE SCALE GENOMIC DNA]</scope>
</reference>
<evidence type="ECO:0000313" key="2">
    <source>
        <dbReference type="EMBL" id="ERN11940.1"/>
    </source>
</evidence>
<proteinExistence type="predicted"/>
<gene>
    <name evidence="2" type="ORF">AMTR_s00020p00250210</name>
</gene>